<evidence type="ECO:0000256" key="2">
    <source>
        <dbReference type="ARBA" id="ARBA00009840"/>
    </source>
</evidence>
<proteinExistence type="inferred from homology"/>
<feature type="region of interest" description="Disordered" evidence="7">
    <location>
        <begin position="436"/>
        <end position="462"/>
    </location>
</feature>
<gene>
    <name evidence="8" type="primary">rmuC</name>
    <name evidence="8" type="ORF">HUO12_07000</name>
</gene>
<keyword evidence="9" id="KW-1185">Reference proteome</keyword>
<dbReference type="Proteomes" id="UP000546031">
    <property type="component" value="Unassembled WGS sequence"/>
</dbReference>
<dbReference type="PANTHER" id="PTHR30563">
    <property type="entry name" value="DNA RECOMBINATION PROTEIN RMUC"/>
    <property type="match status" value="1"/>
</dbReference>
<keyword evidence="5" id="KW-0233">DNA recombination</keyword>
<dbReference type="PANTHER" id="PTHR30563:SF0">
    <property type="entry name" value="DNA RECOMBINATION PROTEIN RMUC"/>
    <property type="match status" value="1"/>
</dbReference>
<accession>A0A850H5Y7</accession>
<dbReference type="RefSeq" id="WP_176272899.1">
    <property type="nucleotide sequence ID" value="NZ_JABWTA010000001.1"/>
</dbReference>
<evidence type="ECO:0000256" key="5">
    <source>
        <dbReference type="ARBA" id="ARBA00023172"/>
    </source>
</evidence>
<dbReference type="InterPro" id="IPR003798">
    <property type="entry name" value="DNA_recombination_RmuC"/>
</dbReference>
<evidence type="ECO:0000256" key="1">
    <source>
        <dbReference type="ARBA" id="ARBA00003416"/>
    </source>
</evidence>
<comment type="caution">
    <text evidence="8">The sequence shown here is derived from an EMBL/GenBank/DDBJ whole genome shotgun (WGS) entry which is preliminary data.</text>
</comment>
<dbReference type="AlphaFoldDB" id="A0A850H5Y7"/>
<dbReference type="GO" id="GO:0006310">
    <property type="term" value="P:DNA recombination"/>
    <property type="evidence" value="ECO:0007669"/>
    <property type="project" value="UniProtKB-KW"/>
</dbReference>
<evidence type="ECO:0000256" key="6">
    <source>
        <dbReference type="SAM" id="Coils"/>
    </source>
</evidence>
<feature type="coiled-coil region" evidence="6">
    <location>
        <begin position="30"/>
        <end position="95"/>
    </location>
</feature>
<evidence type="ECO:0000256" key="3">
    <source>
        <dbReference type="ARBA" id="ARBA00021840"/>
    </source>
</evidence>
<name>A0A850H5Y7_9SPHN</name>
<comment type="function">
    <text evidence="1">Involved in DNA recombination.</text>
</comment>
<evidence type="ECO:0000313" key="8">
    <source>
        <dbReference type="EMBL" id="NVE94644.1"/>
    </source>
</evidence>
<keyword evidence="4 6" id="KW-0175">Coiled coil</keyword>
<organism evidence="8 9">
    <name type="scientific">Altererythrobacter lutimaris</name>
    <dbReference type="NCBI Taxonomy" id="2743979"/>
    <lineage>
        <taxon>Bacteria</taxon>
        <taxon>Pseudomonadati</taxon>
        <taxon>Pseudomonadota</taxon>
        <taxon>Alphaproteobacteria</taxon>
        <taxon>Sphingomonadales</taxon>
        <taxon>Erythrobacteraceae</taxon>
        <taxon>Altererythrobacter</taxon>
    </lineage>
</organism>
<dbReference type="Pfam" id="PF02646">
    <property type="entry name" value="RmuC"/>
    <property type="match status" value="1"/>
</dbReference>
<comment type="similarity">
    <text evidence="2">Belongs to the RmuC family.</text>
</comment>
<dbReference type="EMBL" id="JABWTA010000001">
    <property type="protein sequence ID" value="NVE94644.1"/>
    <property type="molecule type" value="Genomic_DNA"/>
</dbReference>
<protein>
    <recommendedName>
        <fullName evidence="3">DNA recombination protein RmuC homolog</fullName>
    </recommendedName>
</protein>
<evidence type="ECO:0000256" key="4">
    <source>
        <dbReference type="ARBA" id="ARBA00023054"/>
    </source>
</evidence>
<evidence type="ECO:0000256" key="7">
    <source>
        <dbReference type="SAM" id="MobiDB-lite"/>
    </source>
</evidence>
<sequence>MDSTILAILVLILGLAIGAGAGWYFGSRPAADLKTRLSEREAEAKELDAKYLRVFADLEAAREKAGRVDSLEEALERVRDENSAFKAERAAFDEKTRILEESRDKLLKEFENTGASVLNKAQEAFLKRADERFKQSEESGQAKIKSLLAPVADSLNRYEKSVKEMESDRKKEYGNISSLIDQVRLGQEAVKLEASNIVNSLRAAPKTSGRWGEQQFENLLDMAGLSKFTDYRAEVSVQSDDGLLRPDYIINLPGGRQLIVDIKCPLDAYLSATDVLDPSEKKKAFESFSDTVKGHANALSKKSYWSQFENAPDFVILYIPGDNFHSAALEHRPTMWEDAARNRVIISGPATFLPLARTIASMWDQEKLTDKAQEIIDLGRELHHNLSLMTERIRKLGSSIDGTAKAYNEFIKSADGKVILGARKLEELNLTKSDKRLGSFDPVDTETRALTRISPPEQSGED</sequence>
<evidence type="ECO:0000313" key="9">
    <source>
        <dbReference type="Proteomes" id="UP000546031"/>
    </source>
</evidence>
<reference evidence="8 9" key="1">
    <citation type="submission" date="2020-06" db="EMBL/GenBank/DDBJ databases">
        <title>Altererythrobacter lutimaris sp. nov., a marine bacterium isolated from a tidal flat.</title>
        <authorList>
            <person name="Kim D."/>
            <person name="Yoo Y."/>
            <person name="Kim J.-J."/>
        </authorList>
    </citation>
    <scope>NUCLEOTIDE SEQUENCE [LARGE SCALE GENOMIC DNA]</scope>
    <source>
        <strain evidence="8 9">JGD-16</strain>
    </source>
</reference>